<protein>
    <submittedName>
        <fullName evidence="1">Uncharacterized protein</fullName>
    </submittedName>
</protein>
<name>A0ABD3F3P0_9STRA</name>
<dbReference type="AlphaFoldDB" id="A0ABD3F3P0"/>
<proteinExistence type="predicted"/>
<evidence type="ECO:0000313" key="2">
    <source>
        <dbReference type="Proteomes" id="UP001632037"/>
    </source>
</evidence>
<sequence>MSVCLPEVAAVDSTALNPAVCACCTCTFHSRICTQAQTTTTKQQNPQPETTMLPPPSLTVIQILASEEAVAQEVVPCTCGAKDWRNQHKDLRAQATTIEAKQAANDPTAVQPKLHRSLWRKLLGVGPKCVCQKLHATTSTSRPGLIEIPAEYVGCTAVTVAGKRVPFSRDMQQQCRKSWMPLDAIEEDE</sequence>
<gene>
    <name evidence="1" type="ORF">V7S43_013901</name>
</gene>
<dbReference type="Proteomes" id="UP001632037">
    <property type="component" value="Unassembled WGS sequence"/>
</dbReference>
<reference evidence="1 2" key="1">
    <citation type="submission" date="2024-09" db="EMBL/GenBank/DDBJ databases">
        <title>Genome sequencing and assembly of Phytophthora oleae, isolate VK10A, causative agent of rot of olive drupes.</title>
        <authorList>
            <person name="Conti Taguali S."/>
            <person name="Riolo M."/>
            <person name="La Spada F."/>
            <person name="Cacciola S.O."/>
            <person name="Dionisio G."/>
        </authorList>
    </citation>
    <scope>NUCLEOTIDE SEQUENCE [LARGE SCALE GENOMIC DNA]</scope>
    <source>
        <strain evidence="1 2">VK10A</strain>
    </source>
</reference>
<accession>A0ABD3F3P0</accession>
<comment type="caution">
    <text evidence="1">The sequence shown here is derived from an EMBL/GenBank/DDBJ whole genome shotgun (WGS) entry which is preliminary data.</text>
</comment>
<keyword evidence="2" id="KW-1185">Reference proteome</keyword>
<evidence type="ECO:0000313" key="1">
    <source>
        <dbReference type="EMBL" id="KAL3660884.1"/>
    </source>
</evidence>
<organism evidence="1 2">
    <name type="scientific">Phytophthora oleae</name>
    <dbReference type="NCBI Taxonomy" id="2107226"/>
    <lineage>
        <taxon>Eukaryota</taxon>
        <taxon>Sar</taxon>
        <taxon>Stramenopiles</taxon>
        <taxon>Oomycota</taxon>
        <taxon>Peronosporomycetes</taxon>
        <taxon>Peronosporales</taxon>
        <taxon>Peronosporaceae</taxon>
        <taxon>Phytophthora</taxon>
    </lineage>
</organism>
<dbReference type="EMBL" id="JBIMZQ010000038">
    <property type="protein sequence ID" value="KAL3660884.1"/>
    <property type="molecule type" value="Genomic_DNA"/>
</dbReference>